<evidence type="ECO:0000256" key="1">
    <source>
        <dbReference type="ARBA" id="ARBA00006484"/>
    </source>
</evidence>
<proteinExistence type="inferred from homology"/>
<dbReference type="InterPro" id="IPR036291">
    <property type="entry name" value="NAD(P)-bd_dom_sf"/>
</dbReference>
<keyword evidence="2" id="KW-0560">Oxidoreductase</keyword>
<evidence type="ECO:0000256" key="2">
    <source>
        <dbReference type="ARBA" id="ARBA00023002"/>
    </source>
</evidence>
<sequence length="365" mass="37814">MSALLGYTLRAALLRRASRDFRHLFPHLPQRSGCNNQLRAASGLITGMIRMLATDTSLWGDDAWAVDSTPVGCGCWRETAKRADLAGRGQYGYCASNLRSRPAPIDIAATTGGTDMNRLEGRAALVTGSTSGIGRGVAEAMAREGAVVVVTGLGPELGARVVDGIVAEGGTAHYVEADLSAGGSEVRRLAQEATALAGRPIDILVNNAAFLVPPHPMTESTEEQIDQVLEVNVKAPYLLTAALVPGMVEHGGGSVINIGSIGGVDGIKFTSLYGASKAGLHSLTRSWAAELAADGVRVNTVAPGPTITEGNEDLRPLLETLAEGNPDRRTGTVQDTAAAVIFLASEEASHIHGVLLPVDGGALAI</sequence>
<accession>A0ABS1XPG4</accession>
<keyword evidence="4" id="KW-1185">Reference proteome</keyword>
<dbReference type="InterPro" id="IPR002347">
    <property type="entry name" value="SDR_fam"/>
</dbReference>
<dbReference type="EMBL" id="JAEVHM010000010">
    <property type="protein sequence ID" value="MBM0231155.1"/>
    <property type="molecule type" value="Genomic_DNA"/>
</dbReference>
<dbReference type="Proteomes" id="UP000601027">
    <property type="component" value="Unassembled WGS sequence"/>
</dbReference>
<organism evidence="3 4">
    <name type="scientific">Micromonospora parastrephiae</name>
    <dbReference type="NCBI Taxonomy" id="2806101"/>
    <lineage>
        <taxon>Bacteria</taxon>
        <taxon>Bacillati</taxon>
        <taxon>Actinomycetota</taxon>
        <taxon>Actinomycetes</taxon>
        <taxon>Micromonosporales</taxon>
        <taxon>Micromonosporaceae</taxon>
        <taxon>Micromonospora</taxon>
    </lineage>
</organism>
<dbReference type="PRINTS" id="PR00081">
    <property type="entry name" value="GDHRDH"/>
</dbReference>
<dbReference type="Pfam" id="PF13561">
    <property type="entry name" value="adh_short_C2"/>
    <property type="match status" value="1"/>
</dbReference>
<gene>
    <name evidence="3" type="ORF">JNW91_04240</name>
</gene>
<comment type="caution">
    <text evidence="3">The sequence shown here is derived from an EMBL/GenBank/DDBJ whole genome shotgun (WGS) entry which is preliminary data.</text>
</comment>
<evidence type="ECO:0000313" key="4">
    <source>
        <dbReference type="Proteomes" id="UP000601027"/>
    </source>
</evidence>
<dbReference type="Gene3D" id="3.40.50.720">
    <property type="entry name" value="NAD(P)-binding Rossmann-like Domain"/>
    <property type="match status" value="1"/>
</dbReference>
<dbReference type="PANTHER" id="PTHR43639">
    <property type="entry name" value="OXIDOREDUCTASE, SHORT-CHAIN DEHYDROGENASE/REDUCTASE FAMILY (AFU_ORTHOLOGUE AFUA_5G02870)"/>
    <property type="match status" value="1"/>
</dbReference>
<dbReference type="CDD" id="cd05233">
    <property type="entry name" value="SDR_c"/>
    <property type="match status" value="1"/>
</dbReference>
<name>A0ABS1XPG4_9ACTN</name>
<dbReference type="PROSITE" id="PS00061">
    <property type="entry name" value="ADH_SHORT"/>
    <property type="match status" value="1"/>
</dbReference>
<dbReference type="SUPFAM" id="SSF51735">
    <property type="entry name" value="NAD(P)-binding Rossmann-fold domains"/>
    <property type="match status" value="1"/>
</dbReference>
<dbReference type="PANTHER" id="PTHR43639:SF1">
    <property type="entry name" value="SHORT-CHAIN DEHYDROGENASE_REDUCTASE FAMILY PROTEIN"/>
    <property type="match status" value="1"/>
</dbReference>
<dbReference type="InterPro" id="IPR020904">
    <property type="entry name" value="Sc_DH/Rdtase_CS"/>
</dbReference>
<protein>
    <submittedName>
        <fullName evidence="3">SDR family oxidoreductase</fullName>
    </submittedName>
</protein>
<dbReference type="RefSeq" id="WP_203173631.1">
    <property type="nucleotide sequence ID" value="NZ_JAEVHM010000010.1"/>
</dbReference>
<comment type="similarity">
    <text evidence="1">Belongs to the short-chain dehydrogenases/reductases (SDR) family.</text>
</comment>
<reference evidence="3 4" key="1">
    <citation type="submission" date="2021-01" db="EMBL/GenBank/DDBJ databases">
        <title>Draft genome sequence of Micromonospora sp. strain STR1_7.</title>
        <authorList>
            <person name="Karlyshev A."/>
            <person name="Jawad R."/>
        </authorList>
    </citation>
    <scope>NUCLEOTIDE SEQUENCE [LARGE SCALE GENOMIC DNA]</scope>
    <source>
        <strain evidence="3 4">STR1-7</strain>
    </source>
</reference>
<evidence type="ECO:0000313" key="3">
    <source>
        <dbReference type="EMBL" id="MBM0231155.1"/>
    </source>
</evidence>
<dbReference type="PRINTS" id="PR00080">
    <property type="entry name" value="SDRFAMILY"/>
</dbReference>